<protein>
    <submittedName>
        <fullName evidence="6">Citrate lyase subunit beta/citryl-CoA lyase</fullName>
        <ecNumber evidence="6">4.1.3.34</ecNumber>
    </submittedName>
</protein>
<dbReference type="EMBL" id="JAOQNS010000007">
    <property type="protein sequence ID" value="MCW2308466.1"/>
    <property type="molecule type" value="Genomic_DNA"/>
</dbReference>
<feature type="domain" description="HpcH/HpaI aldolase/citrate lyase" evidence="5">
    <location>
        <begin position="2"/>
        <end position="229"/>
    </location>
</feature>
<name>A0ABT3HDJ7_9HYPH</name>
<organism evidence="6 7">
    <name type="scientific">Rhodobium gokarnense</name>
    <dbReference type="NCBI Taxonomy" id="364296"/>
    <lineage>
        <taxon>Bacteria</taxon>
        <taxon>Pseudomonadati</taxon>
        <taxon>Pseudomonadota</taxon>
        <taxon>Alphaproteobacteria</taxon>
        <taxon>Hyphomicrobiales</taxon>
        <taxon>Rhodobiaceae</taxon>
        <taxon>Rhodobium</taxon>
    </lineage>
</organism>
<proteinExistence type="inferred from homology"/>
<gene>
    <name evidence="6" type="ORF">M2319_002808</name>
</gene>
<dbReference type="GO" id="GO:0008816">
    <property type="term" value="F:citryl-CoA lyase activity"/>
    <property type="evidence" value="ECO:0007669"/>
    <property type="project" value="UniProtKB-EC"/>
</dbReference>
<dbReference type="InterPro" id="IPR005000">
    <property type="entry name" value="Aldolase/citrate-lyase_domain"/>
</dbReference>
<comment type="cofactor">
    <cofactor evidence="1">
        <name>Mg(2+)</name>
        <dbReference type="ChEBI" id="CHEBI:18420"/>
    </cofactor>
</comment>
<evidence type="ECO:0000259" key="5">
    <source>
        <dbReference type="Pfam" id="PF03328"/>
    </source>
</evidence>
<comment type="similarity">
    <text evidence="2">Belongs to the HpcH/HpaI aldolase family.</text>
</comment>
<evidence type="ECO:0000313" key="7">
    <source>
        <dbReference type="Proteomes" id="UP001209755"/>
    </source>
</evidence>
<dbReference type="RefSeq" id="WP_264602083.1">
    <property type="nucleotide sequence ID" value="NZ_JAOQNS010000007.1"/>
</dbReference>
<dbReference type="EC" id="4.1.3.34" evidence="6"/>
<dbReference type="Proteomes" id="UP001209755">
    <property type="component" value="Unassembled WGS sequence"/>
</dbReference>
<keyword evidence="3" id="KW-0479">Metal-binding</keyword>
<dbReference type="PANTHER" id="PTHR32308">
    <property type="entry name" value="LYASE BETA SUBUNIT, PUTATIVE (AFU_ORTHOLOGUE AFUA_4G13030)-RELATED"/>
    <property type="match status" value="1"/>
</dbReference>
<evidence type="ECO:0000256" key="1">
    <source>
        <dbReference type="ARBA" id="ARBA00001946"/>
    </source>
</evidence>
<reference evidence="7" key="1">
    <citation type="submission" date="2023-07" db="EMBL/GenBank/DDBJ databases">
        <title>Genome sequencing of Purple Non-Sulfur Bacteria from various extreme environments.</title>
        <authorList>
            <person name="Mayer M."/>
        </authorList>
    </citation>
    <scope>NUCLEOTIDE SEQUENCE [LARGE SCALE GENOMIC DNA]</scope>
    <source>
        <strain evidence="7">DSM 17935</strain>
    </source>
</reference>
<sequence>MRSLLFVPGDSPKKMDKALGSGADVLLLDLEDSVALSAKEEARKTVAEFLTAHRGDDGRPLLYVRVNALDTGLTDADLDAVMTATPDGIMLPKAISGRDVSHLDAKLAVREATFGMDDGATRIVVVATETAASLFHMGTYRQCSQRLAGLTWGAEDLSADIGAAANRDETGAYLEPFRIARSLALFAAVAAEVPPIDTVFTAFRDMEGLEAECQAAARDGFTGKMAIHPAQVPVINAAFTPSDDDIAAAQKIVAAFAGAGDVGVVGIDGEMVDRPHLRRAEKLLDRARLAGKA</sequence>
<comment type="caution">
    <text evidence="6">The sequence shown here is derived from an EMBL/GenBank/DDBJ whole genome shotgun (WGS) entry which is preliminary data.</text>
</comment>
<accession>A0ABT3HDJ7</accession>
<keyword evidence="4" id="KW-0460">Magnesium</keyword>
<evidence type="ECO:0000256" key="2">
    <source>
        <dbReference type="ARBA" id="ARBA00005568"/>
    </source>
</evidence>
<dbReference type="InterPro" id="IPR040442">
    <property type="entry name" value="Pyrv_kinase-like_dom_sf"/>
</dbReference>
<dbReference type="InterPro" id="IPR011206">
    <property type="entry name" value="Citrate_lyase_beta/mcl1/mcl2"/>
</dbReference>
<evidence type="ECO:0000256" key="3">
    <source>
        <dbReference type="ARBA" id="ARBA00022723"/>
    </source>
</evidence>
<evidence type="ECO:0000313" key="6">
    <source>
        <dbReference type="EMBL" id="MCW2308466.1"/>
    </source>
</evidence>
<dbReference type="Gene3D" id="3.20.20.60">
    <property type="entry name" value="Phosphoenolpyruvate-binding domains"/>
    <property type="match status" value="1"/>
</dbReference>
<evidence type="ECO:0000256" key="4">
    <source>
        <dbReference type="ARBA" id="ARBA00022842"/>
    </source>
</evidence>
<dbReference type="SUPFAM" id="SSF51621">
    <property type="entry name" value="Phosphoenolpyruvate/pyruvate domain"/>
    <property type="match status" value="1"/>
</dbReference>
<dbReference type="PANTHER" id="PTHR32308:SF0">
    <property type="entry name" value="HPCH_HPAI ALDOLASE_CITRATE LYASE DOMAIN-CONTAINING PROTEIN"/>
    <property type="match status" value="1"/>
</dbReference>
<keyword evidence="6" id="KW-0456">Lyase</keyword>
<dbReference type="InterPro" id="IPR015813">
    <property type="entry name" value="Pyrv/PenolPyrv_kinase-like_dom"/>
</dbReference>
<keyword evidence="7" id="KW-1185">Reference proteome</keyword>
<dbReference type="PIRSF" id="PIRSF015582">
    <property type="entry name" value="Cit_lyase_B"/>
    <property type="match status" value="1"/>
</dbReference>
<dbReference type="Pfam" id="PF03328">
    <property type="entry name" value="HpcH_HpaI"/>
    <property type="match status" value="1"/>
</dbReference>